<protein>
    <submittedName>
        <fullName evidence="1">Uncharacterized protein</fullName>
    </submittedName>
</protein>
<dbReference type="EMBL" id="SWJQ01000755">
    <property type="protein sequence ID" value="TRZ11140.1"/>
    <property type="molecule type" value="Genomic_DNA"/>
</dbReference>
<dbReference type="Proteomes" id="UP000796761">
    <property type="component" value="Unassembled WGS sequence"/>
</dbReference>
<evidence type="ECO:0000313" key="1">
    <source>
        <dbReference type="EMBL" id="TRZ11140.1"/>
    </source>
</evidence>
<sequence length="76" mass="8433">MSEIKTRDRIGAIGAVLNHSKAATLAHSTRKQVGTKVYLQCYCKSPLKLKARFCLPADQMQKKSTDFQGVLPDLLL</sequence>
<reference evidence="1" key="1">
    <citation type="submission" date="2019-04" db="EMBL/GenBank/DDBJ databases">
        <title>Genome assembly of Zosterops borbonicus 15179.</title>
        <authorList>
            <person name="Leroy T."/>
            <person name="Anselmetti Y."/>
            <person name="Tilak M.-K."/>
            <person name="Nabholz B."/>
        </authorList>
    </citation>
    <scope>NUCLEOTIDE SEQUENCE</scope>
    <source>
        <strain evidence="1">HGM_15179</strain>
        <tissue evidence="1">Muscle</tissue>
    </source>
</reference>
<keyword evidence="2" id="KW-1185">Reference proteome</keyword>
<gene>
    <name evidence="1" type="ORF">HGM15179_015970</name>
</gene>
<organism evidence="1 2">
    <name type="scientific">Zosterops borbonicus</name>
    <dbReference type="NCBI Taxonomy" id="364589"/>
    <lineage>
        <taxon>Eukaryota</taxon>
        <taxon>Metazoa</taxon>
        <taxon>Chordata</taxon>
        <taxon>Craniata</taxon>
        <taxon>Vertebrata</taxon>
        <taxon>Euteleostomi</taxon>
        <taxon>Archelosauria</taxon>
        <taxon>Archosauria</taxon>
        <taxon>Dinosauria</taxon>
        <taxon>Saurischia</taxon>
        <taxon>Theropoda</taxon>
        <taxon>Coelurosauria</taxon>
        <taxon>Aves</taxon>
        <taxon>Neognathae</taxon>
        <taxon>Neoaves</taxon>
        <taxon>Telluraves</taxon>
        <taxon>Australaves</taxon>
        <taxon>Passeriformes</taxon>
        <taxon>Sylvioidea</taxon>
        <taxon>Zosteropidae</taxon>
        <taxon>Zosterops</taxon>
    </lineage>
</organism>
<accession>A0A8K1G422</accession>
<evidence type="ECO:0000313" key="2">
    <source>
        <dbReference type="Proteomes" id="UP000796761"/>
    </source>
</evidence>
<comment type="caution">
    <text evidence="1">The sequence shown here is derived from an EMBL/GenBank/DDBJ whole genome shotgun (WGS) entry which is preliminary data.</text>
</comment>
<name>A0A8K1G422_9PASS</name>
<dbReference type="AlphaFoldDB" id="A0A8K1G422"/>
<feature type="non-terminal residue" evidence="1">
    <location>
        <position position="76"/>
    </location>
</feature>
<proteinExistence type="predicted"/>